<protein>
    <recommendedName>
        <fullName evidence="4">Energy transducer TonB</fullName>
    </recommendedName>
</protein>
<evidence type="ECO:0000256" key="1">
    <source>
        <dbReference type="SAM" id="MobiDB-lite"/>
    </source>
</evidence>
<dbReference type="Proteomes" id="UP001240250">
    <property type="component" value="Unassembled WGS sequence"/>
</dbReference>
<accession>A0ABU0GMH5</accession>
<comment type="caution">
    <text evidence="2">The sequence shown here is derived from an EMBL/GenBank/DDBJ whole genome shotgun (WGS) entry which is preliminary data.</text>
</comment>
<dbReference type="RefSeq" id="WP_070320344.1">
    <property type="nucleotide sequence ID" value="NZ_JAUSVM010000001.1"/>
</dbReference>
<organism evidence="2 3">
    <name type="scientific">Cellulomonas iranensis</name>
    <dbReference type="NCBI Taxonomy" id="76862"/>
    <lineage>
        <taxon>Bacteria</taxon>
        <taxon>Bacillati</taxon>
        <taxon>Actinomycetota</taxon>
        <taxon>Actinomycetes</taxon>
        <taxon>Micrococcales</taxon>
        <taxon>Cellulomonadaceae</taxon>
        <taxon>Cellulomonas</taxon>
    </lineage>
</organism>
<name>A0ABU0GMH5_9CELL</name>
<dbReference type="EMBL" id="JAUSVM010000001">
    <property type="protein sequence ID" value="MDQ0426552.1"/>
    <property type="molecule type" value="Genomic_DNA"/>
</dbReference>
<keyword evidence="3" id="KW-1185">Reference proteome</keyword>
<dbReference type="Pfam" id="PF20060">
    <property type="entry name" value="DUF6459"/>
    <property type="match status" value="1"/>
</dbReference>
<evidence type="ECO:0008006" key="4">
    <source>
        <dbReference type="Google" id="ProtNLM"/>
    </source>
</evidence>
<gene>
    <name evidence="2" type="ORF">JO380_002933</name>
</gene>
<reference evidence="2 3" key="1">
    <citation type="submission" date="2023-07" db="EMBL/GenBank/DDBJ databases">
        <title>Sequencing the genomes of 1000 actinobacteria strains.</title>
        <authorList>
            <person name="Klenk H.-P."/>
        </authorList>
    </citation>
    <scope>NUCLEOTIDE SEQUENCE [LARGE SCALE GENOMIC DNA]</scope>
    <source>
        <strain evidence="2 3">DSM 14785</strain>
    </source>
</reference>
<feature type="region of interest" description="Disordered" evidence="1">
    <location>
        <begin position="37"/>
        <end position="80"/>
    </location>
</feature>
<dbReference type="InterPro" id="IPR045596">
    <property type="entry name" value="DUF6459"/>
</dbReference>
<proteinExistence type="predicted"/>
<sequence>MSELSHDDLPTPLEAVFAARDTARAAHLVAPAPDVTVAHRAGPPPDAPGAAHGSRPRLRLVPAPEPPAVRAAPRAEPPPTLTERVRRLSVVDRSLVVDEDDRGAPPTTDPRRFAHGVGIACVEAALGRRPAAQLARWVAPGVLDSLQRRADLVRRTGVLTHARQPAARRVRVCAVDPHAAEACLVVDDGVRVRAVALRIEAHRGTWRVTTLDIG</sequence>
<evidence type="ECO:0000313" key="2">
    <source>
        <dbReference type="EMBL" id="MDQ0426552.1"/>
    </source>
</evidence>
<evidence type="ECO:0000313" key="3">
    <source>
        <dbReference type="Proteomes" id="UP001240250"/>
    </source>
</evidence>